<gene>
    <name evidence="1" type="ORF">MSL71_27620</name>
</gene>
<protein>
    <submittedName>
        <fullName evidence="1">Uncharacterized protein</fullName>
    </submittedName>
</protein>
<proteinExistence type="predicted"/>
<accession>A0A4U8YM52</accession>
<evidence type="ECO:0000313" key="2">
    <source>
        <dbReference type="Proteomes" id="UP000507962"/>
    </source>
</evidence>
<reference evidence="1 2" key="1">
    <citation type="submission" date="2019-03" db="EMBL/GenBank/DDBJ databases">
        <authorList>
            <person name="Nijsse B."/>
        </authorList>
    </citation>
    <scope>NUCLEOTIDE SEQUENCE [LARGE SCALE GENOMIC DNA]</scope>
    <source>
        <strain evidence="1">Desulfoluna butyratoxydans MSL71</strain>
    </source>
</reference>
<dbReference type="EMBL" id="CAADHO010000004">
    <property type="protein sequence ID" value="VFQ45105.1"/>
    <property type="molecule type" value="Genomic_DNA"/>
</dbReference>
<dbReference type="AlphaFoldDB" id="A0A4U8YM52"/>
<sequence>MSWEIVVDQAAPVKHNALKPNGGRGLFGHAPLLFALKEDPPFVLTALTSAPSACLKNRIHENTGR</sequence>
<keyword evidence="2" id="KW-1185">Reference proteome</keyword>
<name>A0A4U8YM52_9BACT</name>
<organism evidence="1 2">
    <name type="scientific">Desulfoluna butyratoxydans</name>
    <dbReference type="NCBI Taxonomy" id="231438"/>
    <lineage>
        <taxon>Bacteria</taxon>
        <taxon>Pseudomonadati</taxon>
        <taxon>Thermodesulfobacteriota</taxon>
        <taxon>Desulfobacteria</taxon>
        <taxon>Desulfobacterales</taxon>
        <taxon>Desulfolunaceae</taxon>
        <taxon>Desulfoluna</taxon>
    </lineage>
</organism>
<dbReference type="Proteomes" id="UP000507962">
    <property type="component" value="Unassembled WGS sequence"/>
</dbReference>
<evidence type="ECO:0000313" key="1">
    <source>
        <dbReference type="EMBL" id="VFQ45105.1"/>
    </source>
</evidence>